<dbReference type="PANTHER" id="PTHR43205">
    <property type="entry name" value="PROSTAGLANDIN REDUCTASE"/>
    <property type="match status" value="1"/>
</dbReference>
<dbReference type="PANTHER" id="PTHR43205:SF7">
    <property type="entry name" value="PROSTAGLANDIN REDUCTASE 1"/>
    <property type="match status" value="1"/>
</dbReference>
<accession>A0AAN7GJ90</accession>
<dbReference type="Gene3D" id="3.40.50.720">
    <property type="entry name" value="NAD(P)-binding Rossmann-like Domain"/>
    <property type="match status" value="1"/>
</dbReference>
<dbReference type="InterPro" id="IPR045010">
    <property type="entry name" value="MDR_fam"/>
</dbReference>
<evidence type="ECO:0000313" key="1">
    <source>
        <dbReference type="EMBL" id="KAK4745111.1"/>
    </source>
</evidence>
<dbReference type="EMBL" id="JAXIOK010000022">
    <property type="protein sequence ID" value="KAK4745111.1"/>
    <property type="molecule type" value="Genomic_DNA"/>
</dbReference>
<dbReference type="GO" id="GO:0006979">
    <property type="term" value="P:response to oxidative stress"/>
    <property type="evidence" value="ECO:0007669"/>
    <property type="project" value="TreeGrafter"/>
</dbReference>
<organism evidence="1 2">
    <name type="scientific">Trapa incisa</name>
    <dbReference type="NCBI Taxonomy" id="236973"/>
    <lineage>
        <taxon>Eukaryota</taxon>
        <taxon>Viridiplantae</taxon>
        <taxon>Streptophyta</taxon>
        <taxon>Embryophyta</taxon>
        <taxon>Tracheophyta</taxon>
        <taxon>Spermatophyta</taxon>
        <taxon>Magnoliopsida</taxon>
        <taxon>eudicotyledons</taxon>
        <taxon>Gunneridae</taxon>
        <taxon>Pentapetalae</taxon>
        <taxon>rosids</taxon>
        <taxon>malvids</taxon>
        <taxon>Myrtales</taxon>
        <taxon>Lythraceae</taxon>
        <taxon>Trapa</taxon>
    </lineage>
</organism>
<keyword evidence="2" id="KW-1185">Reference proteome</keyword>
<dbReference type="GO" id="GO:0032440">
    <property type="term" value="F:2-alkenal reductase [NAD(P)H] activity"/>
    <property type="evidence" value="ECO:0007669"/>
    <property type="project" value="TreeGrafter"/>
</dbReference>
<proteinExistence type="predicted"/>
<gene>
    <name evidence="1" type="ORF">SAY87_011423</name>
</gene>
<sequence length="96" mass="11028">MGLAMRGFEVPCNQFLKKPDNLQLVDKIFLRCFPEVIDLYLDNIELLNMRIQGRMTLCGMISRYNLKQPQVIHNLMKILSGRNVGMQLVGRTISSS</sequence>
<reference evidence="1 2" key="1">
    <citation type="journal article" date="2023" name="Hortic Res">
        <title>Pangenome of water caltrop reveals structural variations and asymmetric subgenome divergence after allopolyploidization.</title>
        <authorList>
            <person name="Zhang X."/>
            <person name="Chen Y."/>
            <person name="Wang L."/>
            <person name="Yuan Y."/>
            <person name="Fang M."/>
            <person name="Shi L."/>
            <person name="Lu R."/>
            <person name="Comes H.P."/>
            <person name="Ma Y."/>
            <person name="Chen Y."/>
            <person name="Huang G."/>
            <person name="Zhou Y."/>
            <person name="Zheng Z."/>
            <person name="Qiu Y."/>
        </authorList>
    </citation>
    <scope>NUCLEOTIDE SEQUENCE [LARGE SCALE GENOMIC DNA]</scope>
    <source>
        <tissue evidence="1">Roots</tissue>
    </source>
</reference>
<name>A0AAN7GJ90_9MYRT</name>
<dbReference type="Proteomes" id="UP001345219">
    <property type="component" value="Chromosome 9"/>
</dbReference>
<dbReference type="AlphaFoldDB" id="A0AAN7GJ90"/>
<protein>
    <submittedName>
        <fullName evidence="1">Uncharacterized protein</fullName>
    </submittedName>
</protein>
<evidence type="ECO:0000313" key="2">
    <source>
        <dbReference type="Proteomes" id="UP001345219"/>
    </source>
</evidence>
<comment type="caution">
    <text evidence="1">The sequence shown here is derived from an EMBL/GenBank/DDBJ whole genome shotgun (WGS) entry which is preliminary data.</text>
</comment>